<name>A0A7D6ZM09_9NOCA</name>
<keyword evidence="1" id="KW-1133">Transmembrane helix</keyword>
<feature type="transmembrane region" description="Helical" evidence="1">
    <location>
        <begin position="377"/>
        <end position="401"/>
    </location>
</feature>
<dbReference type="AlphaFoldDB" id="A0A7D6ZM09"/>
<feature type="transmembrane region" description="Helical" evidence="1">
    <location>
        <begin position="184"/>
        <end position="205"/>
    </location>
</feature>
<protein>
    <recommendedName>
        <fullName evidence="4">Chemotaxis methyl-accepting receptor HlyB-like 4HB MCP domain-containing protein</fullName>
    </recommendedName>
</protein>
<evidence type="ECO:0008006" key="4">
    <source>
        <dbReference type="Google" id="ProtNLM"/>
    </source>
</evidence>
<dbReference type="KEGG" id="nhu:H0264_18885"/>
<gene>
    <name evidence="2" type="ORF">H0264_18885</name>
</gene>
<keyword evidence="3" id="KW-1185">Reference proteome</keyword>
<keyword evidence="1" id="KW-0812">Transmembrane</keyword>
<evidence type="ECO:0000256" key="1">
    <source>
        <dbReference type="SAM" id="Phobius"/>
    </source>
</evidence>
<accession>A0A7D6ZM09</accession>
<proteinExistence type="predicted"/>
<dbReference type="Proteomes" id="UP000515512">
    <property type="component" value="Chromosome"/>
</dbReference>
<evidence type="ECO:0000313" key="3">
    <source>
        <dbReference type="Proteomes" id="UP000515512"/>
    </source>
</evidence>
<reference evidence="2 3" key="1">
    <citation type="submission" date="2020-07" db="EMBL/GenBank/DDBJ databases">
        <authorList>
            <person name="Zhuang K."/>
            <person name="Ran Y."/>
        </authorList>
    </citation>
    <scope>NUCLEOTIDE SEQUENCE [LARGE SCALE GENOMIC DNA]</scope>
    <source>
        <strain evidence="2 3">WCH-YHL-001</strain>
    </source>
</reference>
<feature type="transmembrane region" description="Helical" evidence="1">
    <location>
        <begin position="212"/>
        <end position="231"/>
    </location>
</feature>
<keyword evidence="1" id="KW-0472">Membrane</keyword>
<evidence type="ECO:0000313" key="2">
    <source>
        <dbReference type="EMBL" id="QLY34499.1"/>
    </source>
</evidence>
<dbReference type="EMBL" id="CP059399">
    <property type="protein sequence ID" value="QLY34499.1"/>
    <property type="molecule type" value="Genomic_DNA"/>
</dbReference>
<sequence length="408" mass="42961">MRRFARTAPGAIGAVGVALMALCILSGLICANQLSTKQTRRDTVLEHTEPLAYAAQRLYVALSTADAAATTAFLSGGIESKDVRTRYEESLTAAAAALAEATTGATDSRTREILATISAELPTYAGLVEAARANNRQNLPVGAAYLRQASALMQNTVLPNAGELQTIRIDQLRDEQRAIESTPLLSVTLLLLTLAGCGYASLVLLRRTNRRFNLGVGFAAGASLLALLWIAGATLAATTAIDTGRDGATARFEALAQSRILAQQARTEETLQLITRSNIDESDTRFGDRTTELRDTLKSVIGSDSPAAQAITNWTDGHRTQVTAYRGNDYRAAVAQSIGTGAGTSATAFAGLDDALAAEFEDERTLLRDGVDAGGDALILSPFGTLVLLFAAAGAVGAGLWPRLKEFL</sequence>
<organism evidence="2 3">
    <name type="scientific">Nocardia huaxiensis</name>
    <dbReference type="NCBI Taxonomy" id="2755382"/>
    <lineage>
        <taxon>Bacteria</taxon>
        <taxon>Bacillati</taxon>
        <taxon>Actinomycetota</taxon>
        <taxon>Actinomycetes</taxon>
        <taxon>Mycobacteriales</taxon>
        <taxon>Nocardiaceae</taxon>
        <taxon>Nocardia</taxon>
    </lineage>
</organism>